<dbReference type="PRINTS" id="PR00007">
    <property type="entry name" value="COMPLEMNTC1Q"/>
</dbReference>
<keyword evidence="6" id="KW-1185">Reference proteome</keyword>
<comment type="subcellular location">
    <subcellularLocation>
        <location evidence="1">Secreted</location>
    </subcellularLocation>
</comment>
<proteinExistence type="predicted"/>
<keyword evidence="3" id="KW-0732">Signal</keyword>
<reference evidence="5" key="2">
    <citation type="journal article" date="2008" name="Genome Biol.">
        <title>Improved genome assembly and evidence-based global gene model set for the chordate Ciona intestinalis: new insight into intron and operon populations.</title>
        <authorList>
            <person name="Satou Y."/>
            <person name="Mineta K."/>
            <person name="Ogasawara M."/>
            <person name="Sasakura Y."/>
            <person name="Shoguchi E."/>
            <person name="Ueno K."/>
            <person name="Yamada L."/>
            <person name="Matsumoto J."/>
            <person name="Wasserscheid J."/>
            <person name="Dewar K."/>
            <person name="Wiley G.B."/>
            <person name="Macmil S.L."/>
            <person name="Roe B.A."/>
            <person name="Zeller R.W."/>
            <person name="Hastings K.E."/>
            <person name="Lemaire P."/>
            <person name="Lindquist E."/>
            <person name="Endo T."/>
            <person name="Hotta K."/>
            <person name="Inaba K."/>
        </authorList>
    </citation>
    <scope>NUCLEOTIDE SEQUENCE [LARGE SCALE GENOMIC DNA]</scope>
    <source>
        <strain evidence="5">wild type</strain>
    </source>
</reference>
<dbReference type="Pfam" id="PF00386">
    <property type="entry name" value="C1q"/>
    <property type="match status" value="1"/>
</dbReference>
<name>F7AG40_CIOIN</name>
<reference evidence="5" key="3">
    <citation type="submission" date="2025-08" db="UniProtKB">
        <authorList>
            <consortium name="Ensembl"/>
        </authorList>
    </citation>
    <scope>IDENTIFICATION</scope>
</reference>
<dbReference type="PANTHER" id="PTHR22923:SF116">
    <property type="entry name" value="C1Q DOMAIN-CONTAINING PROTEIN"/>
    <property type="match status" value="1"/>
</dbReference>
<evidence type="ECO:0000256" key="1">
    <source>
        <dbReference type="ARBA" id="ARBA00004613"/>
    </source>
</evidence>
<dbReference type="HOGENOM" id="CLU_001074_8_2_1"/>
<keyword evidence="2" id="KW-0964">Secreted</keyword>
<dbReference type="InParanoid" id="F7AG40"/>
<evidence type="ECO:0000256" key="2">
    <source>
        <dbReference type="ARBA" id="ARBA00022525"/>
    </source>
</evidence>
<evidence type="ECO:0000256" key="3">
    <source>
        <dbReference type="ARBA" id="ARBA00022729"/>
    </source>
</evidence>
<protein>
    <recommendedName>
        <fullName evidence="4">C1q domain-containing protein</fullName>
    </recommendedName>
</protein>
<evidence type="ECO:0000313" key="6">
    <source>
        <dbReference type="Proteomes" id="UP000008144"/>
    </source>
</evidence>
<accession>F7AG40</accession>
<organism evidence="5 6">
    <name type="scientific">Ciona intestinalis</name>
    <name type="common">Transparent sea squirt</name>
    <name type="synonym">Ascidia intestinalis</name>
    <dbReference type="NCBI Taxonomy" id="7719"/>
    <lineage>
        <taxon>Eukaryota</taxon>
        <taxon>Metazoa</taxon>
        <taxon>Chordata</taxon>
        <taxon>Tunicata</taxon>
        <taxon>Ascidiacea</taxon>
        <taxon>Phlebobranchia</taxon>
        <taxon>Cionidae</taxon>
        <taxon>Ciona</taxon>
    </lineage>
</organism>
<dbReference type="PROSITE" id="PS50871">
    <property type="entry name" value="C1Q"/>
    <property type="match status" value="1"/>
</dbReference>
<dbReference type="Gene3D" id="2.60.120.40">
    <property type="match status" value="1"/>
</dbReference>
<dbReference type="InterPro" id="IPR008983">
    <property type="entry name" value="Tumour_necrosis_fac-like_dom"/>
</dbReference>
<dbReference type="InterPro" id="IPR050822">
    <property type="entry name" value="Cerebellin_Synaptic_Org"/>
</dbReference>
<dbReference type="PANTHER" id="PTHR22923">
    <property type="entry name" value="CEREBELLIN-RELATED"/>
    <property type="match status" value="1"/>
</dbReference>
<dbReference type="AlphaFoldDB" id="F7AG40"/>
<dbReference type="InterPro" id="IPR001073">
    <property type="entry name" value="C1q_dom"/>
</dbReference>
<dbReference type="EMBL" id="EAAA01001313">
    <property type="status" value="NOT_ANNOTATED_CDS"/>
    <property type="molecule type" value="Genomic_DNA"/>
</dbReference>
<dbReference type="GeneTree" id="ENSGT00940000173314"/>
<dbReference type="Proteomes" id="UP000008144">
    <property type="component" value="Chromosome 14"/>
</dbReference>
<dbReference type="Ensembl" id="ENSCINT00000026268.2">
    <property type="protein sequence ID" value="ENSCINP00000026022.2"/>
    <property type="gene ID" value="ENSCING00000014373.2"/>
</dbReference>
<dbReference type="SMART" id="SM00110">
    <property type="entry name" value="C1Q"/>
    <property type="match status" value="1"/>
</dbReference>
<dbReference type="SUPFAM" id="SSF49842">
    <property type="entry name" value="TNF-like"/>
    <property type="match status" value="1"/>
</dbReference>
<feature type="domain" description="C1q" evidence="4">
    <location>
        <begin position="26"/>
        <end position="171"/>
    </location>
</feature>
<reference evidence="6" key="1">
    <citation type="journal article" date="2002" name="Science">
        <title>The draft genome of Ciona intestinalis: insights into chordate and vertebrate origins.</title>
        <authorList>
            <person name="Dehal P."/>
            <person name="Satou Y."/>
            <person name="Campbell R.K."/>
            <person name="Chapman J."/>
            <person name="Degnan B."/>
            <person name="De Tomaso A."/>
            <person name="Davidson B."/>
            <person name="Di Gregorio A."/>
            <person name="Gelpke M."/>
            <person name="Goodstein D.M."/>
            <person name="Harafuji N."/>
            <person name="Hastings K.E."/>
            <person name="Ho I."/>
            <person name="Hotta K."/>
            <person name="Huang W."/>
            <person name="Kawashima T."/>
            <person name="Lemaire P."/>
            <person name="Martinez D."/>
            <person name="Meinertzhagen I.A."/>
            <person name="Necula S."/>
            <person name="Nonaka M."/>
            <person name="Putnam N."/>
            <person name="Rash S."/>
            <person name="Saiga H."/>
            <person name="Satake M."/>
            <person name="Terry A."/>
            <person name="Yamada L."/>
            <person name="Wang H.G."/>
            <person name="Awazu S."/>
            <person name="Azumi K."/>
            <person name="Boore J."/>
            <person name="Branno M."/>
            <person name="Chin-Bow S."/>
            <person name="DeSantis R."/>
            <person name="Doyle S."/>
            <person name="Francino P."/>
            <person name="Keys D.N."/>
            <person name="Haga S."/>
            <person name="Hayashi H."/>
            <person name="Hino K."/>
            <person name="Imai K.S."/>
            <person name="Inaba K."/>
            <person name="Kano S."/>
            <person name="Kobayashi K."/>
            <person name="Kobayashi M."/>
            <person name="Lee B.I."/>
            <person name="Makabe K.W."/>
            <person name="Manohar C."/>
            <person name="Matassi G."/>
            <person name="Medina M."/>
            <person name="Mochizuki Y."/>
            <person name="Mount S."/>
            <person name="Morishita T."/>
            <person name="Miura S."/>
            <person name="Nakayama A."/>
            <person name="Nishizaka S."/>
            <person name="Nomoto H."/>
            <person name="Ohta F."/>
            <person name="Oishi K."/>
            <person name="Rigoutsos I."/>
            <person name="Sano M."/>
            <person name="Sasaki A."/>
            <person name="Sasakura Y."/>
            <person name="Shoguchi E."/>
            <person name="Shin-i T."/>
            <person name="Spagnuolo A."/>
            <person name="Stainier D."/>
            <person name="Suzuki M.M."/>
            <person name="Tassy O."/>
            <person name="Takatori N."/>
            <person name="Tokuoka M."/>
            <person name="Yagi K."/>
            <person name="Yoshizaki F."/>
            <person name="Wada S."/>
            <person name="Zhang C."/>
            <person name="Hyatt P.D."/>
            <person name="Larimer F."/>
            <person name="Detter C."/>
            <person name="Doggett N."/>
            <person name="Glavina T."/>
            <person name="Hawkins T."/>
            <person name="Richardson P."/>
            <person name="Lucas S."/>
            <person name="Kohara Y."/>
            <person name="Levine M."/>
            <person name="Satoh N."/>
            <person name="Rokhsar D.S."/>
        </authorList>
    </citation>
    <scope>NUCLEOTIDE SEQUENCE [LARGE SCALE GENOMIC DNA]</scope>
</reference>
<evidence type="ECO:0000313" key="5">
    <source>
        <dbReference type="Ensembl" id="ENSCINP00000026022.2"/>
    </source>
</evidence>
<reference evidence="5" key="4">
    <citation type="submission" date="2025-09" db="UniProtKB">
        <authorList>
            <consortium name="Ensembl"/>
        </authorList>
    </citation>
    <scope>IDENTIFICATION</scope>
</reference>
<evidence type="ECO:0000259" key="4">
    <source>
        <dbReference type="PROSITE" id="PS50871"/>
    </source>
</evidence>
<sequence length="171" mass="18598">VALQGQCVIVCDAALPIMRKQSSLGQRSQRVAFSVTRTSDALGEGMFTYRTKQGEIRTIVTFDSILLNYGNCYDTARHHFTPSVNGVYSLEFRIIKTFNSNGLVVALTVNGGAMVHAFADANGADHETASNGALLHLVKGDHVRIEVVEGALGAGWKYSTFTGHLLYEDMQ</sequence>
<dbReference type="GO" id="GO:0005576">
    <property type="term" value="C:extracellular region"/>
    <property type="evidence" value="ECO:0007669"/>
    <property type="project" value="UniProtKB-SubCell"/>
</dbReference>
<dbReference type="OMA" id="MPIWSVH"/>